<gene>
    <name evidence="2" type="ORF">G7Z17_g5989</name>
</gene>
<reference evidence="2" key="1">
    <citation type="submission" date="2020-03" db="EMBL/GenBank/DDBJ databases">
        <title>Draft Genome Sequence of Cylindrodendrum hubeiense.</title>
        <authorList>
            <person name="Buettner E."/>
            <person name="Kellner H."/>
        </authorList>
    </citation>
    <scope>NUCLEOTIDE SEQUENCE</scope>
    <source>
        <strain evidence="2">IHI 201604</strain>
    </source>
</reference>
<feature type="transmembrane region" description="Helical" evidence="1">
    <location>
        <begin position="21"/>
        <end position="39"/>
    </location>
</feature>
<comment type="caution">
    <text evidence="2">The sequence shown here is derived from an EMBL/GenBank/DDBJ whole genome shotgun (WGS) entry which is preliminary data.</text>
</comment>
<dbReference type="EMBL" id="JAANBB010000108">
    <property type="protein sequence ID" value="KAF7550027.1"/>
    <property type="molecule type" value="Genomic_DNA"/>
</dbReference>
<dbReference type="AlphaFoldDB" id="A0A9P5LGS4"/>
<evidence type="ECO:0000313" key="3">
    <source>
        <dbReference type="Proteomes" id="UP000722485"/>
    </source>
</evidence>
<dbReference type="Proteomes" id="UP000722485">
    <property type="component" value="Unassembled WGS sequence"/>
</dbReference>
<keyword evidence="1" id="KW-1133">Transmembrane helix</keyword>
<keyword evidence="3" id="KW-1185">Reference proteome</keyword>
<sequence length="210" mass="23402">MNLTREKLSAVATVAIHAVRLIQLGSVAIAGYVVCYLIFMHHNHYCAWYDCGPNLRHHASVPIGEVLFIIASCLVTIEWMLFAGNLAFQAKTGKPALFNVLTQFACACFALFVYSIGLMAFASIPTARTTWPLCYNMWRVSVYDSPEEYFCIVTQTGMTSGLISWIMTMLVAALNLFELRKNSGIGAELELAILAKEDFRKIIKKTKNST</sequence>
<feature type="transmembrane region" description="Helical" evidence="1">
    <location>
        <begin position="158"/>
        <end position="177"/>
    </location>
</feature>
<name>A0A9P5LGS4_9HYPO</name>
<evidence type="ECO:0000313" key="2">
    <source>
        <dbReference type="EMBL" id="KAF7550027.1"/>
    </source>
</evidence>
<organism evidence="2 3">
    <name type="scientific">Cylindrodendrum hubeiense</name>
    <dbReference type="NCBI Taxonomy" id="595255"/>
    <lineage>
        <taxon>Eukaryota</taxon>
        <taxon>Fungi</taxon>
        <taxon>Dikarya</taxon>
        <taxon>Ascomycota</taxon>
        <taxon>Pezizomycotina</taxon>
        <taxon>Sordariomycetes</taxon>
        <taxon>Hypocreomycetidae</taxon>
        <taxon>Hypocreales</taxon>
        <taxon>Nectriaceae</taxon>
        <taxon>Cylindrodendrum</taxon>
    </lineage>
</organism>
<feature type="transmembrane region" description="Helical" evidence="1">
    <location>
        <begin position="66"/>
        <end position="88"/>
    </location>
</feature>
<accession>A0A9P5LGS4</accession>
<dbReference type="OrthoDB" id="4977308at2759"/>
<keyword evidence="1" id="KW-0472">Membrane</keyword>
<feature type="transmembrane region" description="Helical" evidence="1">
    <location>
        <begin position="100"/>
        <end position="122"/>
    </location>
</feature>
<evidence type="ECO:0000256" key="1">
    <source>
        <dbReference type="SAM" id="Phobius"/>
    </source>
</evidence>
<protein>
    <submittedName>
        <fullName evidence="2">Uncharacterized protein</fullName>
    </submittedName>
</protein>
<proteinExistence type="predicted"/>
<keyword evidence="1" id="KW-0812">Transmembrane</keyword>